<accession>A0A6M3IQ41</accession>
<reference evidence="2" key="1">
    <citation type="submission" date="2020-03" db="EMBL/GenBank/DDBJ databases">
        <title>The deep terrestrial virosphere.</title>
        <authorList>
            <person name="Holmfeldt K."/>
            <person name="Nilsson E."/>
            <person name="Simone D."/>
            <person name="Lopez-Fernandez M."/>
            <person name="Wu X."/>
            <person name="de Brujin I."/>
            <person name="Lundin D."/>
            <person name="Andersson A."/>
            <person name="Bertilsson S."/>
            <person name="Dopson M."/>
        </authorList>
    </citation>
    <scope>NUCLEOTIDE SEQUENCE</scope>
    <source>
        <strain evidence="2">MM415B01302</strain>
    </source>
</reference>
<protein>
    <submittedName>
        <fullName evidence="2">Putative reverse transcriptase-like protein</fullName>
    </submittedName>
</protein>
<proteinExistence type="predicted"/>
<evidence type="ECO:0000259" key="1">
    <source>
        <dbReference type="Pfam" id="PF13456"/>
    </source>
</evidence>
<dbReference type="InterPro" id="IPR036397">
    <property type="entry name" value="RNaseH_sf"/>
</dbReference>
<dbReference type="GO" id="GO:0004523">
    <property type="term" value="F:RNA-DNA hybrid ribonuclease activity"/>
    <property type="evidence" value="ECO:0007669"/>
    <property type="project" value="InterPro"/>
</dbReference>
<dbReference type="SUPFAM" id="SSF53098">
    <property type="entry name" value="Ribonuclease H-like"/>
    <property type="match status" value="1"/>
</dbReference>
<dbReference type="Pfam" id="PF13456">
    <property type="entry name" value="RVT_3"/>
    <property type="match status" value="1"/>
</dbReference>
<gene>
    <name evidence="2" type="ORF">MM415B01302_0011</name>
</gene>
<dbReference type="AlphaFoldDB" id="A0A6M3IQ41"/>
<dbReference type="Gene3D" id="3.30.420.10">
    <property type="entry name" value="Ribonuclease H-like superfamily/Ribonuclease H"/>
    <property type="match status" value="1"/>
</dbReference>
<dbReference type="InterPro" id="IPR012337">
    <property type="entry name" value="RNaseH-like_sf"/>
</dbReference>
<keyword evidence="2" id="KW-0808">Transferase</keyword>
<name>A0A6M3IQ41_9ZZZZ</name>
<organism evidence="2">
    <name type="scientific">viral metagenome</name>
    <dbReference type="NCBI Taxonomy" id="1070528"/>
    <lineage>
        <taxon>unclassified sequences</taxon>
        <taxon>metagenomes</taxon>
        <taxon>organismal metagenomes</taxon>
    </lineage>
</organism>
<keyword evidence="2" id="KW-0548">Nucleotidyltransferase</keyword>
<sequence length="123" mass="14309">MKVYCDSSLKESCVVIEGQTPVIYPYKQALTNNQGEYYALLGAMQHSYNVGIRDFDGYLDSEVVVMQNTFNEQGMPYYRTKNKELKILQREVQRISKQFSTFKLTHIPREENLAGIVLEKRKC</sequence>
<evidence type="ECO:0000313" key="2">
    <source>
        <dbReference type="EMBL" id="QJA59408.1"/>
    </source>
</evidence>
<feature type="domain" description="RNase H type-1" evidence="1">
    <location>
        <begin position="27"/>
        <end position="113"/>
    </location>
</feature>
<dbReference type="InterPro" id="IPR002156">
    <property type="entry name" value="RNaseH_domain"/>
</dbReference>
<keyword evidence="2" id="KW-0695">RNA-directed DNA polymerase</keyword>
<dbReference type="EMBL" id="MT141368">
    <property type="protein sequence ID" value="QJA59408.1"/>
    <property type="molecule type" value="Genomic_DNA"/>
</dbReference>
<dbReference type="GO" id="GO:0003964">
    <property type="term" value="F:RNA-directed DNA polymerase activity"/>
    <property type="evidence" value="ECO:0007669"/>
    <property type="project" value="UniProtKB-KW"/>
</dbReference>
<dbReference type="GO" id="GO:0003676">
    <property type="term" value="F:nucleic acid binding"/>
    <property type="evidence" value="ECO:0007669"/>
    <property type="project" value="InterPro"/>
</dbReference>